<proteinExistence type="predicted"/>
<feature type="transmembrane region" description="Helical" evidence="6">
    <location>
        <begin position="731"/>
        <end position="751"/>
    </location>
</feature>
<dbReference type="InterPro" id="IPR050545">
    <property type="entry name" value="Mycobact_MmpL"/>
</dbReference>
<feature type="transmembrane region" description="Helical" evidence="6">
    <location>
        <begin position="763"/>
        <end position="788"/>
    </location>
</feature>
<name>A0A420GVC1_9BURK</name>
<keyword evidence="4 6" id="KW-1133">Transmembrane helix</keyword>
<evidence type="ECO:0000256" key="1">
    <source>
        <dbReference type="ARBA" id="ARBA00004651"/>
    </source>
</evidence>
<feature type="transmembrane region" description="Helical" evidence="6">
    <location>
        <begin position="703"/>
        <end position="725"/>
    </location>
</feature>
<feature type="transmembrane region" description="Helical" evidence="6">
    <location>
        <begin position="385"/>
        <end position="408"/>
    </location>
</feature>
<dbReference type="InterPro" id="IPR004869">
    <property type="entry name" value="MMPL_dom"/>
</dbReference>
<reference evidence="8 9" key="1">
    <citation type="submission" date="2016-07" db="EMBL/GenBank/DDBJ databases">
        <title>Genome analysis of Burkholderia fungorum ES3-20.</title>
        <authorList>
            <person name="Xu D."/>
            <person name="Yao R."/>
            <person name="Zheng S."/>
        </authorList>
    </citation>
    <scope>NUCLEOTIDE SEQUENCE [LARGE SCALE GENOMIC DNA]</scope>
    <source>
        <strain evidence="8 9">ES3-20</strain>
    </source>
</reference>
<dbReference type="PANTHER" id="PTHR33406">
    <property type="entry name" value="MEMBRANE PROTEIN MJ1562-RELATED"/>
    <property type="match status" value="1"/>
</dbReference>
<dbReference type="PANTHER" id="PTHR33406:SF13">
    <property type="entry name" value="MEMBRANE PROTEIN YDFJ"/>
    <property type="match status" value="1"/>
</dbReference>
<dbReference type="GO" id="GO:0005886">
    <property type="term" value="C:plasma membrane"/>
    <property type="evidence" value="ECO:0007669"/>
    <property type="project" value="UniProtKB-SubCell"/>
</dbReference>
<dbReference type="Gene3D" id="1.20.1640.10">
    <property type="entry name" value="Multidrug efflux transporter AcrB transmembrane domain"/>
    <property type="match status" value="2"/>
</dbReference>
<feature type="transmembrane region" description="Helical" evidence="6">
    <location>
        <begin position="355"/>
        <end position="379"/>
    </location>
</feature>
<gene>
    <name evidence="8" type="ORF">BCY88_18610</name>
</gene>
<dbReference type="EMBL" id="MCAS01000005">
    <property type="protein sequence ID" value="RKF49130.1"/>
    <property type="molecule type" value="Genomic_DNA"/>
</dbReference>
<organism evidence="8 9">
    <name type="scientific">Paraburkholderia fungorum</name>
    <dbReference type="NCBI Taxonomy" id="134537"/>
    <lineage>
        <taxon>Bacteria</taxon>
        <taxon>Pseudomonadati</taxon>
        <taxon>Pseudomonadota</taxon>
        <taxon>Betaproteobacteria</taxon>
        <taxon>Burkholderiales</taxon>
        <taxon>Burkholderiaceae</taxon>
        <taxon>Paraburkholderia</taxon>
    </lineage>
</organism>
<feature type="transmembrane region" description="Helical" evidence="6">
    <location>
        <begin position="663"/>
        <end position="682"/>
    </location>
</feature>
<accession>A0A420GVC1</accession>
<dbReference type="AlphaFoldDB" id="A0A420GVC1"/>
<keyword evidence="3 6" id="KW-0812">Transmembrane</keyword>
<evidence type="ECO:0000313" key="8">
    <source>
        <dbReference type="EMBL" id="RKF49130.1"/>
    </source>
</evidence>
<dbReference type="Pfam" id="PF03176">
    <property type="entry name" value="MMPL"/>
    <property type="match status" value="1"/>
</dbReference>
<evidence type="ECO:0000313" key="9">
    <source>
        <dbReference type="Proteomes" id="UP000283709"/>
    </source>
</evidence>
<dbReference type="RefSeq" id="WP_120343480.1">
    <property type="nucleotide sequence ID" value="NZ_MCAS01000005.1"/>
</dbReference>
<evidence type="ECO:0000256" key="2">
    <source>
        <dbReference type="ARBA" id="ARBA00022475"/>
    </source>
</evidence>
<comment type="subcellular location">
    <subcellularLocation>
        <location evidence="1">Cell membrane</location>
        <topology evidence="1">Multi-pass membrane protein</topology>
    </subcellularLocation>
</comment>
<feature type="domain" description="Membrane transport protein MMPL" evidence="7">
    <location>
        <begin position="187"/>
        <end position="433"/>
    </location>
</feature>
<evidence type="ECO:0000256" key="6">
    <source>
        <dbReference type="SAM" id="Phobius"/>
    </source>
</evidence>
<keyword evidence="5 6" id="KW-0472">Membrane</keyword>
<keyword evidence="2" id="KW-1003">Cell membrane</keyword>
<evidence type="ECO:0000259" key="7">
    <source>
        <dbReference type="Pfam" id="PF03176"/>
    </source>
</evidence>
<feature type="transmembrane region" description="Helical" evidence="6">
    <location>
        <begin position="439"/>
        <end position="457"/>
    </location>
</feature>
<dbReference type="Proteomes" id="UP000283709">
    <property type="component" value="Unassembled WGS sequence"/>
</dbReference>
<evidence type="ECO:0000256" key="5">
    <source>
        <dbReference type="ARBA" id="ARBA00023136"/>
    </source>
</evidence>
<feature type="transmembrane region" description="Helical" evidence="6">
    <location>
        <begin position="794"/>
        <end position="813"/>
    </location>
</feature>
<feature type="transmembrane region" description="Helical" evidence="6">
    <location>
        <begin position="317"/>
        <end position="343"/>
    </location>
</feature>
<feature type="transmembrane region" description="Helical" evidence="6">
    <location>
        <begin position="290"/>
        <end position="311"/>
    </location>
</feature>
<dbReference type="SUPFAM" id="SSF82866">
    <property type="entry name" value="Multidrug efflux transporter AcrB transmembrane domain"/>
    <property type="match status" value="2"/>
</dbReference>
<feature type="transmembrane region" description="Helical" evidence="6">
    <location>
        <begin position="264"/>
        <end position="283"/>
    </location>
</feature>
<evidence type="ECO:0000256" key="4">
    <source>
        <dbReference type="ARBA" id="ARBA00022989"/>
    </source>
</evidence>
<evidence type="ECO:0000256" key="3">
    <source>
        <dbReference type="ARBA" id="ARBA00022692"/>
    </source>
</evidence>
<dbReference type="OrthoDB" id="9780358at2"/>
<comment type="caution">
    <text evidence="8">The sequence shown here is derived from an EMBL/GenBank/DDBJ whole genome shotgun (WGS) entry which is preliminary data.</text>
</comment>
<sequence>MQVLQQRSAKQAWGIRAAWLLLALAAALYCGWRFGGPSPLQTNLLALLPATEADPVAEKAVDTLAGALGDRTVFLVTSNDDAHAKAAAKQLGASLQKSGAFGSVTAELPPFDLSQIAALYMPYRFGLLTAADRAALAQSNASSTTLHDALAQRIYSPLRGGLTTPLADDPFGWLEHWLGGLPLATSNLELEDNMLVSHRGAATSVLIVATLPGSAYESKTQHAVLAALAQGESALKQTFPDVSVARTGAVFYAESARSASEREVHLIGVASLCGIALLMMWVFRSPRLLLLGFVSTALGIVCALAATMLVFGQLHLLTLVFGASLIGEAVDYSIQYFVVYLGAGRDWDSRRGARAVRPALTVALATSLLGYAILMWVPFPALKQIACFAMVGITTAFASVLWLLPALLTRPPRRSPQRLFAGAARLLTVWHRTIGGRRAWFVAALLLIVAIPGWLRLTSDDDIHLLIQRDPSLVAQEDKVRAAVGVDNSAQFFVVRGETPEIVLQRAEALGVKLDGLDGTANGVGSYQSVAQFVPSAKQQDADRALLAQHIFNDPAALRATLLQAGFKDEVADAWLAAQAKPQPPLTLDTWLAAPWSRPYKHLWLGVVDSASKAYAAVVIPQGVTPQNEPALIAAAQSVPGVVFVDKAASVSKLFGAYRVDSGWWLGGALALVLVLLILRYAPKNVSVEGARKDVSLAERLRGGVAVTLPVLLAVGVTLAVFGYVHVPLNLFNWLALMLVLGVGANYAVFLREGCLRADADLGAVWTGVLLSAATTLLSFGMLGMSAMPALKSFGATLALGIAVSVLLAPIGMPSESRRAT</sequence>
<protein>
    <recommendedName>
        <fullName evidence="7">Membrane transport protein MMPL domain-containing protein</fullName>
    </recommendedName>
</protein>